<evidence type="ECO:0000259" key="2">
    <source>
        <dbReference type="Pfam" id="PF13193"/>
    </source>
</evidence>
<dbReference type="InterPro" id="IPR000873">
    <property type="entry name" value="AMP-dep_synth/lig_dom"/>
</dbReference>
<sequence length="515" mass="57365">MVEEFDFLWEYLDYWAEVDRDYTAIKFGDRMISYGELKDSVDALASAFLSLGVEKGDRIATILPMSPEYVYTFLACTKIGAICVPMDVRYRIAELRRFLGHAEPKVVVSINTFQDNNVKATLEEIKNEIGNPEMFFLNSERSFYELLKEKPLENPVEQSPDDDILIIFTGGTTGVPKATLLSHRNVISMAAGELRSILGYLEREERLNSLIHLPPSHVGGTTELLAVGIINGSKMILIDHWRPDAVIKELSDERIPFFGAVPTMFALVFSFAAQNKIPLPPVEMLVTAGEKLNPEMLRRMMGWCSKIGIGYGSTETSGFATFSRPEDDPDKFTEGYVGVPFEGVEVRIVNDSGEELKDGEIGEILVKGPMVSKGYFNQPEETEKGFKDGYWISGDLGYMKGGELYIVGRKKEVIRVGSYTVLPSEVEEVAMKNPKVAIAAAFGAPHEIYGEVVWLAVVPKPGAEIDAEKILAACKEELADFKVPRKVLVRDSIPLTRLGKADRIKLKEIILQEIS</sequence>
<proteinExistence type="predicted"/>
<dbReference type="HOGENOM" id="CLU_000022_59_7_2"/>
<dbReference type="STRING" id="565033.GACE_1244"/>
<dbReference type="GO" id="GO:0031956">
    <property type="term" value="F:medium-chain fatty acid-CoA ligase activity"/>
    <property type="evidence" value="ECO:0007669"/>
    <property type="project" value="TreeGrafter"/>
</dbReference>
<dbReference type="Proteomes" id="UP000030624">
    <property type="component" value="Chromosome"/>
</dbReference>
<dbReference type="AlphaFoldDB" id="A0A0A7GE56"/>
<dbReference type="Pfam" id="PF00501">
    <property type="entry name" value="AMP-binding"/>
    <property type="match status" value="1"/>
</dbReference>
<feature type="domain" description="AMP-binding enzyme C-terminal" evidence="2">
    <location>
        <begin position="425"/>
        <end position="500"/>
    </location>
</feature>
<dbReference type="eggNOG" id="arCOG00856">
    <property type="taxonomic scope" value="Archaea"/>
</dbReference>
<dbReference type="GO" id="GO:0006631">
    <property type="term" value="P:fatty acid metabolic process"/>
    <property type="evidence" value="ECO:0007669"/>
    <property type="project" value="TreeGrafter"/>
</dbReference>
<dbReference type="InterPro" id="IPR045851">
    <property type="entry name" value="AMP-bd_C_sf"/>
</dbReference>
<dbReference type="InterPro" id="IPR025110">
    <property type="entry name" value="AMP-bd_C"/>
</dbReference>
<dbReference type="PROSITE" id="PS00455">
    <property type="entry name" value="AMP_BINDING"/>
    <property type="match status" value="1"/>
</dbReference>
<dbReference type="Gene3D" id="3.30.300.30">
    <property type="match status" value="1"/>
</dbReference>
<accession>A0A0A7GE56</accession>
<feature type="domain" description="AMP-dependent synthetase/ligase" evidence="1">
    <location>
        <begin position="13"/>
        <end position="376"/>
    </location>
</feature>
<dbReference type="PANTHER" id="PTHR43201:SF32">
    <property type="entry name" value="2-SUCCINYLBENZOATE--COA LIGASE, CHLOROPLASTIC_PEROXISOMAL"/>
    <property type="match status" value="1"/>
</dbReference>
<evidence type="ECO:0000259" key="1">
    <source>
        <dbReference type="Pfam" id="PF00501"/>
    </source>
</evidence>
<protein>
    <submittedName>
        <fullName evidence="3">O-succinylbenzoic acid--CoA ligase</fullName>
    </submittedName>
</protein>
<keyword evidence="3" id="KW-0436">Ligase</keyword>
<gene>
    <name evidence="3" type="ORF">GACE_1244</name>
</gene>
<dbReference type="InterPro" id="IPR020845">
    <property type="entry name" value="AMP-binding_CS"/>
</dbReference>
<evidence type="ECO:0000313" key="3">
    <source>
        <dbReference type="EMBL" id="AIY90284.1"/>
    </source>
</evidence>
<reference evidence="3 4" key="1">
    <citation type="journal article" date="2015" name="Appl. Environ. Microbiol.">
        <title>The Geoglobus acetivorans genome: Fe(III) reduction, acetate utilization, autotrophic growth, and degradation of aromatic compounds in a hyperthermophilic archaeon.</title>
        <authorList>
            <person name="Mardanov A.V."/>
            <person name="Slododkina G.B."/>
            <person name="Slobodkin A.I."/>
            <person name="Beletsky A.V."/>
            <person name="Gavrilov S.N."/>
            <person name="Kublanov I.V."/>
            <person name="Bonch-Osmolovskaya E.A."/>
            <person name="Skryabin K.G."/>
            <person name="Ravin N.V."/>
        </authorList>
    </citation>
    <scope>NUCLEOTIDE SEQUENCE [LARGE SCALE GENOMIC DNA]</scope>
    <source>
        <strain evidence="3 4">SBH6</strain>
    </source>
</reference>
<dbReference type="InterPro" id="IPR042099">
    <property type="entry name" value="ANL_N_sf"/>
</dbReference>
<dbReference type="KEGG" id="gac:GACE_1244"/>
<dbReference type="PANTHER" id="PTHR43201">
    <property type="entry name" value="ACYL-COA SYNTHETASE"/>
    <property type="match status" value="1"/>
</dbReference>
<name>A0A0A7GE56_GEOAI</name>
<organism evidence="3 4">
    <name type="scientific">Geoglobus acetivorans</name>
    <dbReference type="NCBI Taxonomy" id="565033"/>
    <lineage>
        <taxon>Archaea</taxon>
        <taxon>Methanobacteriati</taxon>
        <taxon>Methanobacteriota</taxon>
        <taxon>Archaeoglobi</taxon>
        <taxon>Archaeoglobales</taxon>
        <taxon>Archaeoglobaceae</taxon>
        <taxon>Geoglobus</taxon>
    </lineage>
</organism>
<dbReference type="SUPFAM" id="SSF56801">
    <property type="entry name" value="Acetyl-CoA synthetase-like"/>
    <property type="match status" value="1"/>
</dbReference>
<evidence type="ECO:0000313" key="4">
    <source>
        <dbReference type="Proteomes" id="UP000030624"/>
    </source>
</evidence>
<dbReference type="EMBL" id="CP009552">
    <property type="protein sequence ID" value="AIY90284.1"/>
    <property type="molecule type" value="Genomic_DNA"/>
</dbReference>
<dbReference type="Pfam" id="PF13193">
    <property type="entry name" value="AMP-binding_C"/>
    <property type="match status" value="1"/>
</dbReference>
<dbReference type="GeneID" id="24797825"/>
<dbReference type="RefSeq" id="WP_048092012.1">
    <property type="nucleotide sequence ID" value="NZ_CP009552.1"/>
</dbReference>
<dbReference type="Gene3D" id="3.40.50.12780">
    <property type="entry name" value="N-terminal domain of ligase-like"/>
    <property type="match status" value="1"/>
</dbReference>